<sequence length="142" mass="16813">MRKKFQEKLAALPNILKVAGATADSLLLLVRSKTFVDMLERVYYHKRDADYRKEDDDSYKSLKKDNKATHNLLLQLKSNAIENVFQMNESFQNVILILNSIKEVVWFENDEEIPKEVKDNEEEEAMMTGAMMREVLIDRWWR</sequence>
<dbReference type="EMBL" id="BAABME010024727">
    <property type="protein sequence ID" value="GAA0170770.1"/>
    <property type="molecule type" value="Genomic_DNA"/>
</dbReference>
<dbReference type="Proteomes" id="UP001454036">
    <property type="component" value="Unassembled WGS sequence"/>
</dbReference>
<evidence type="ECO:0000313" key="2">
    <source>
        <dbReference type="Proteomes" id="UP001454036"/>
    </source>
</evidence>
<name>A0AAV3R353_LITER</name>
<protein>
    <submittedName>
        <fullName evidence="1">Uncharacterized protein</fullName>
    </submittedName>
</protein>
<keyword evidence="2" id="KW-1185">Reference proteome</keyword>
<reference evidence="1 2" key="1">
    <citation type="submission" date="2024-01" db="EMBL/GenBank/DDBJ databases">
        <title>The complete chloroplast genome sequence of Lithospermum erythrorhizon: insights into the phylogenetic relationship among Boraginaceae species and the maternal lineages of purple gromwells.</title>
        <authorList>
            <person name="Okada T."/>
            <person name="Watanabe K."/>
        </authorList>
    </citation>
    <scope>NUCLEOTIDE SEQUENCE [LARGE SCALE GENOMIC DNA]</scope>
</reference>
<organism evidence="1 2">
    <name type="scientific">Lithospermum erythrorhizon</name>
    <name type="common">Purple gromwell</name>
    <name type="synonym">Lithospermum officinale var. erythrorhizon</name>
    <dbReference type="NCBI Taxonomy" id="34254"/>
    <lineage>
        <taxon>Eukaryota</taxon>
        <taxon>Viridiplantae</taxon>
        <taxon>Streptophyta</taxon>
        <taxon>Embryophyta</taxon>
        <taxon>Tracheophyta</taxon>
        <taxon>Spermatophyta</taxon>
        <taxon>Magnoliopsida</taxon>
        <taxon>eudicotyledons</taxon>
        <taxon>Gunneridae</taxon>
        <taxon>Pentapetalae</taxon>
        <taxon>asterids</taxon>
        <taxon>lamiids</taxon>
        <taxon>Boraginales</taxon>
        <taxon>Boraginaceae</taxon>
        <taxon>Boraginoideae</taxon>
        <taxon>Lithospermeae</taxon>
        <taxon>Lithospermum</taxon>
    </lineage>
</organism>
<accession>A0AAV3R353</accession>
<dbReference type="AlphaFoldDB" id="A0AAV3R353"/>
<proteinExistence type="predicted"/>
<evidence type="ECO:0000313" key="1">
    <source>
        <dbReference type="EMBL" id="GAA0170770.1"/>
    </source>
</evidence>
<comment type="caution">
    <text evidence="1">The sequence shown here is derived from an EMBL/GenBank/DDBJ whole genome shotgun (WGS) entry which is preliminary data.</text>
</comment>
<gene>
    <name evidence="1" type="ORF">LIER_41021</name>
</gene>